<reference evidence="6" key="1">
    <citation type="submission" date="2018-08" db="EMBL/GenBank/DDBJ databases">
        <authorList>
            <person name="Liu Z.-W."/>
            <person name="Du Z.-J."/>
        </authorList>
    </citation>
    <scope>NUCLEOTIDE SEQUENCE [LARGE SCALE GENOMIC DNA]</scope>
    <source>
        <strain evidence="6">H4X</strain>
    </source>
</reference>
<keyword evidence="2 3" id="KW-0802">TPR repeat</keyword>
<keyword evidence="6" id="KW-1185">Reference proteome</keyword>
<feature type="repeat" description="TPR" evidence="3">
    <location>
        <begin position="253"/>
        <end position="286"/>
    </location>
</feature>
<feature type="signal peptide" evidence="4">
    <location>
        <begin position="1"/>
        <end position="19"/>
    </location>
</feature>
<dbReference type="Pfam" id="PF07661">
    <property type="entry name" value="MORN_2"/>
    <property type="match status" value="3"/>
</dbReference>
<evidence type="ECO:0000256" key="2">
    <source>
        <dbReference type="ARBA" id="ARBA00022803"/>
    </source>
</evidence>
<dbReference type="PANTHER" id="PTHR44858:SF1">
    <property type="entry name" value="UDP-N-ACETYLGLUCOSAMINE--PEPTIDE N-ACETYLGLUCOSAMINYLTRANSFERASE SPINDLY-RELATED"/>
    <property type="match status" value="1"/>
</dbReference>
<evidence type="ECO:0000313" key="5">
    <source>
        <dbReference type="EMBL" id="RDV11060.1"/>
    </source>
</evidence>
<sequence>MKTLFTTLLFQFLIVFAFAQEAKERILYVVDSIAVIDEPEEGFGSLSEEDIQEITVFTNKATIEQYGYKDIDKVILITTKAYASRSSELKQIPSTKAMERIDGRWHLLNSSTPYSGPFIDYYLDGKKQGEGNFKEGVVEGIRTVYYPDGKMNFQRNYSNGVENGEAEQYFPNGQLKYKGTFKDGKENGRWEEWYSTGKLKRLTEFKAGKAMPSKEQDKYHTLLSKANQQFRDGNYQGSVKSLDKAIETDPNYSDAYFERGTAYFYDFKFIEAIKDYNKALELEPLHMKALSNRAFARIRKYEFKGSRTLSKTNGATVMATKDKAEMPKEEQEQICADLLKGYQLGDKKQMIIDAIEAYCK</sequence>
<dbReference type="Pfam" id="PF00515">
    <property type="entry name" value="TPR_1"/>
    <property type="match status" value="1"/>
</dbReference>
<dbReference type="InterPro" id="IPR019734">
    <property type="entry name" value="TPR_rpt"/>
</dbReference>
<dbReference type="AlphaFoldDB" id="A0A3D8L0X0"/>
<proteinExistence type="predicted"/>
<dbReference type="Proteomes" id="UP000256708">
    <property type="component" value="Unassembled WGS sequence"/>
</dbReference>
<dbReference type="PROSITE" id="PS50293">
    <property type="entry name" value="TPR_REGION"/>
    <property type="match status" value="1"/>
</dbReference>
<dbReference type="InterPro" id="IPR011990">
    <property type="entry name" value="TPR-like_helical_dom_sf"/>
</dbReference>
<dbReference type="Gene3D" id="2.20.110.10">
    <property type="entry name" value="Histone H3 K4-specific methyltransferase SET7/9 N-terminal domain"/>
    <property type="match status" value="1"/>
</dbReference>
<feature type="chain" id="PRO_5017765240" evidence="4">
    <location>
        <begin position="20"/>
        <end position="360"/>
    </location>
</feature>
<dbReference type="EMBL" id="QRGR01000048">
    <property type="protein sequence ID" value="RDV11060.1"/>
    <property type="molecule type" value="Genomic_DNA"/>
</dbReference>
<dbReference type="Gene3D" id="1.25.40.10">
    <property type="entry name" value="Tetratricopeptide repeat domain"/>
    <property type="match status" value="1"/>
</dbReference>
<gene>
    <name evidence="5" type="ORF">DXT99_25410</name>
</gene>
<organism evidence="5 6">
    <name type="scientific">Pontibacter diazotrophicus</name>
    <dbReference type="NCBI Taxonomy" id="1400979"/>
    <lineage>
        <taxon>Bacteria</taxon>
        <taxon>Pseudomonadati</taxon>
        <taxon>Bacteroidota</taxon>
        <taxon>Cytophagia</taxon>
        <taxon>Cytophagales</taxon>
        <taxon>Hymenobacteraceae</taxon>
        <taxon>Pontibacter</taxon>
    </lineage>
</organism>
<dbReference type="PROSITE" id="PS50005">
    <property type="entry name" value="TPR"/>
    <property type="match status" value="1"/>
</dbReference>
<dbReference type="SMART" id="SM00028">
    <property type="entry name" value="TPR"/>
    <property type="match status" value="2"/>
</dbReference>
<dbReference type="RefSeq" id="WP_115568407.1">
    <property type="nucleotide sequence ID" value="NZ_QRGR01000048.1"/>
</dbReference>
<dbReference type="SUPFAM" id="SSF82185">
    <property type="entry name" value="Histone H3 K4-specific methyltransferase SET7/9 N-terminal domain"/>
    <property type="match status" value="1"/>
</dbReference>
<dbReference type="OrthoDB" id="9785181at2"/>
<evidence type="ECO:0000313" key="6">
    <source>
        <dbReference type="Proteomes" id="UP000256708"/>
    </source>
</evidence>
<dbReference type="PANTHER" id="PTHR44858">
    <property type="entry name" value="TETRATRICOPEPTIDE REPEAT PROTEIN 6"/>
    <property type="match status" value="1"/>
</dbReference>
<accession>A0A3D8L0X0</accession>
<keyword evidence="1" id="KW-0677">Repeat</keyword>
<comment type="caution">
    <text evidence="5">The sequence shown here is derived from an EMBL/GenBank/DDBJ whole genome shotgun (WGS) entry which is preliminary data.</text>
</comment>
<keyword evidence="4" id="KW-0732">Signal</keyword>
<evidence type="ECO:0000256" key="4">
    <source>
        <dbReference type="SAM" id="SignalP"/>
    </source>
</evidence>
<dbReference type="InterPro" id="IPR011652">
    <property type="entry name" value="MORN_2"/>
</dbReference>
<evidence type="ECO:0000256" key="3">
    <source>
        <dbReference type="PROSITE-ProRule" id="PRU00339"/>
    </source>
</evidence>
<dbReference type="InterPro" id="IPR050498">
    <property type="entry name" value="Ycf3"/>
</dbReference>
<protein>
    <submittedName>
        <fullName evidence="5">Tetratricopeptide repeat protein</fullName>
    </submittedName>
</protein>
<name>A0A3D8L0X0_9BACT</name>
<evidence type="ECO:0000256" key="1">
    <source>
        <dbReference type="ARBA" id="ARBA00022737"/>
    </source>
</evidence>
<dbReference type="SUPFAM" id="SSF48452">
    <property type="entry name" value="TPR-like"/>
    <property type="match status" value="1"/>
</dbReference>